<dbReference type="Proteomes" id="UP000015106">
    <property type="component" value="Chromosome 7"/>
</dbReference>
<feature type="region of interest" description="Disordered" evidence="1">
    <location>
        <begin position="92"/>
        <end position="132"/>
    </location>
</feature>
<proteinExistence type="predicted"/>
<evidence type="ECO:0000313" key="3">
    <source>
        <dbReference type="Proteomes" id="UP000015106"/>
    </source>
</evidence>
<reference evidence="3" key="1">
    <citation type="journal article" date="2013" name="Nature">
        <title>Draft genome of the wheat A-genome progenitor Triticum urartu.</title>
        <authorList>
            <person name="Ling H.Q."/>
            <person name="Zhao S."/>
            <person name="Liu D."/>
            <person name="Wang J."/>
            <person name="Sun H."/>
            <person name="Zhang C."/>
            <person name="Fan H."/>
            <person name="Li D."/>
            <person name="Dong L."/>
            <person name="Tao Y."/>
            <person name="Gao C."/>
            <person name="Wu H."/>
            <person name="Li Y."/>
            <person name="Cui Y."/>
            <person name="Guo X."/>
            <person name="Zheng S."/>
            <person name="Wang B."/>
            <person name="Yu K."/>
            <person name="Liang Q."/>
            <person name="Yang W."/>
            <person name="Lou X."/>
            <person name="Chen J."/>
            <person name="Feng M."/>
            <person name="Jian J."/>
            <person name="Zhang X."/>
            <person name="Luo G."/>
            <person name="Jiang Y."/>
            <person name="Liu J."/>
            <person name="Wang Z."/>
            <person name="Sha Y."/>
            <person name="Zhang B."/>
            <person name="Wu H."/>
            <person name="Tang D."/>
            <person name="Shen Q."/>
            <person name="Xue P."/>
            <person name="Zou S."/>
            <person name="Wang X."/>
            <person name="Liu X."/>
            <person name="Wang F."/>
            <person name="Yang Y."/>
            <person name="An X."/>
            <person name="Dong Z."/>
            <person name="Zhang K."/>
            <person name="Zhang X."/>
            <person name="Luo M.C."/>
            <person name="Dvorak J."/>
            <person name="Tong Y."/>
            <person name="Wang J."/>
            <person name="Yang H."/>
            <person name="Li Z."/>
            <person name="Wang D."/>
            <person name="Zhang A."/>
            <person name="Wang J."/>
        </authorList>
    </citation>
    <scope>NUCLEOTIDE SEQUENCE</scope>
    <source>
        <strain evidence="3">cv. G1812</strain>
    </source>
</reference>
<reference evidence="2" key="3">
    <citation type="submission" date="2022-06" db="UniProtKB">
        <authorList>
            <consortium name="EnsemblPlants"/>
        </authorList>
    </citation>
    <scope>IDENTIFICATION</scope>
</reference>
<reference evidence="2" key="2">
    <citation type="submission" date="2018-03" db="EMBL/GenBank/DDBJ databases">
        <title>The Triticum urartu genome reveals the dynamic nature of wheat genome evolution.</title>
        <authorList>
            <person name="Ling H."/>
            <person name="Ma B."/>
            <person name="Shi X."/>
            <person name="Liu H."/>
            <person name="Dong L."/>
            <person name="Sun H."/>
            <person name="Cao Y."/>
            <person name="Gao Q."/>
            <person name="Zheng S."/>
            <person name="Li Y."/>
            <person name="Yu Y."/>
            <person name="Du H."/>
            <person name="Qi M."/>
            <person name="Li Y."/>
            <person name="Yu H."/>
            <person name="Cui Y."/>
            <person name="Wang N."/>
            <person name="Chen C."/>
            <person name="Wu H."/>
            <person name="Zhao Y."/>
            <person name="Zhang J."/>
            <person name="Li Y."/>
            <person name="Zhou W."/>
            <person name="Zhang B."/>
            <person name="Hu W."/>
            <person name="Eijk M."/>
            <person name="Tang J."/>
            <person name="Witsenboer H."/>
            <person name="Zhao S."/>
            <person name="Li Z."/>
            <person name="Zhang A."/>
            <person name="Wang D."/>
            <person name="Liang C."/>
        </authorList>
    </citation>
    <scope>NUCLEOTIDE SEQUENCE [LARGE SCALE GENOMIC DNA]</scope>
    <source>
        <strain evidence="2">cv. G1812</strain>
    </source>
</reference>
<organism evidence="2 3">
    <name type="scientific">Triticum urartu</name>
    <name type="common">Red wild einkorn</name>
    <name type="synonym">Crithodium urartu</name>
    <dbReference type="NCBI Taxonomy" id="4572"/>
    <lineage>
        <taxon>Eukaryota</taxon>
        <taxon>Viridiplantae</taxon>
        <taxon>Streptophyta</taxon>
        <taxon>Embryophyta</taxon>
        <taxon>Tracheophyta</taxon>
        <taxon>Spermatophyta</taxon>
        <taxon>Magnoliopsida</taxon>
        <taxon>Liliopsida</taxon>
        <taxon>Poales</taxon>
        <taxon>Poaceae</taxon>
        <taxon>BOP clade</taxon>
        <taxon>Pooideae</taxon>
        <taxon>Triticodae</taxon>
        <taxon>Triticeae</taxon>
        <taxon>Triticinae</taxon>
        <taxon>Triticum</taxon>
    </lineage>
</organism>
<evidence type="ECO:0000313" key="2">
    <source>
        <dbReference type="EnsemblPlants" id="TuG1812G0700002797.01.T02"/>
    </source>
</evidence>
<accession>A0A8R7V6N9</accession>
<dbReference type="EnsemblPlants" id="TuG1812G0700002797.01.T02">
    <property type="protein sequence ID" value="TuG1812G0700002797.01.T02"/>
    <property type="gene ID" value="TuG1812G0700002797.01"/>
</dbReference>
<dbReference type="Gramene" id="TuG1812G0700002797.01.T02">
    <property type="protein sequence ID" value="TuG1812G0700002797.01.T02"/>
    <property type="gene ID" value="TuG1812G0700002797.01"/>
</dbReference>
<name>A0A8R7V6N9_TRIUA</name>
<protein>
    <submittedName>
        <fullName evidence="2">Uncharacterized protein</fullName>
    </submittedName>
</protein>
<sequence>MEPAALARCHDTQHQDSFLLQFLFDLLFITSMASMEQRKVCHLHLGRGAGRPGAVVLLPYANGCASQMASNARSSWKGLYGGERWITIARRSMPSRSASSGTPPQWGMAAGEGTRPTTGRRSKSSRSTSSRFPVTGSLKMKIGHIVLVLWPEILWLDFPRAIGPFQDRVELGYISFIEARVIPVGEVHFRHPDALLCSGVLAFFLEVGRPLSMRQGELIPFTLFNPEPRFISPSPSFHL</sequence>
<gene>
    <name evidence="2" type="primary">LOC125519859</name>
</gene>
<dbReference type="AlphaFoldDB" id="A0A8R7V6N9"/>
<keyword evidence="3" id="KW-1185">Reference proteome</keyword>
<evidence type="ECO:0000256" key="1">
    <source>
        <dbReference type="SAM" id="MobiDB-lite"/>
    </source>
</evidence>